<dbReference type="Proteomes" id="UP000299102">
    <property type="component" value="Unassembled WGS sequence"/>
</dbReference>
<accession>A0A4C1W4N6</accession>
<reference evidence="1 2" key="1">
    <citation type="journal article" date="2019" name="Commun. Biol.">
        <title>The bagworm genome reveals a unique fibroin gene that provides high tensile strength.</title>
        <authorList>
            <person name="Kono N."/>
            <person name="Nakamura H."/>
            <person name="Ohtoshi R."/>
            <person name="Tomita M."/>
            <person name="Numata K."/>
            <person name="Arakawa K."/>
        </authorList>
    </citation>
    <scope>NUCLEOTIDE SEQUENCE [LARGE SCALE GENOMIC DNA]</scope>
</reference>
<name>A0A4C1W4N6_EUMVA</name>
<comment type="caution">
    <text evidence="1">The sequence shown here is derived from an EMBL/GenBank/DDBJ whole genome shotgun (WGS) entry which is preliminary data.</text>
</comment>
<evidence type="ECO:0000313" key="2">
    <source>
        <dbReference type="Proteomes" id="UP000299102"/>
    </source>
</evidence>
<keyword evidence="2" id="KW-1185">Reference proteome</keyword>
<gene>
    <name evidence="1" type="ORF">EVAR_95785_1</name>
</gene>
<sequence length="208" mass="23814">MERCTRAGRPPQQGRSTARRLWYRGRRNRSECRECEGVCLLRRSFRKMQSSDRWMDGLWSFIVMEPVYKLWYHPLTARLPRDGNSPGRLRAGSFIRQLNDHGEDANNGNYLGNLCTPINLPLKLPRKSTLRRRIIFRGPTPLPPYSEPQPEMKIITGSENFSRALLYSVSRVLNARLIVRGSATGEISPPRTPPGYERCCAFSASPPP</sequence>
<dbReference type="EMBL" id="BGZK01000465">
    <property type="protein sequence ID" value="GBP45134.1"/>
    <property type="molecule type" value="Genomic_DNA"/>
</dbReference>
<dbReference type="AlphaFoldDB" id="A0A4C1W4N6"/>
<protein>
    <submittedName>
        <fullName evidence="1">Uncharacterized protein</fullName>
    </submittedName>
</protein>
<proteinExistence type="predicted"/>
<evidence type="ECO:0000313" key="1">
    <source>
        <dbReference type="EMBL" id="GBP45134.1"/>
    </source>
</evidence>
<organism evidence="1 2">
    <name type="scientific">Eumeta variegata</name>
    <name type="common">Bagworm moth</name>
    <name type="synonym">Eumeta japonica</name>
    <dbReference type="NCBI Taxonomy" id="151549"/>
    <lineage>
        <taxon>Eukaryota</taxon>
        <taxon>Metazoa</taxon>
        <taxon>Ecdysozoa</taxon>
        <taxon>Arthropoda</taxon>
        <taxon>Hexapoda</taxon>
        <taxon>Insecta</taxon>
        <taxon>Pterygota</taxon>
        <taxon>Neoptera</taxon>
        <taxon>Endopterygota</taxon>
        <taxon>Lepidoptera</taxon>
        <taxon>Glossata</taxon>
        <taxon>Ditrysia</taxon>
        <taxon>Tineoidea</taxon>
        <taxon>Psychidae</taxon>
        <taxon>Oiketicinae</taxon>
        <taxon>Eumeta</taxon>
    </lineage>
</organism>